<dbReference type="Proteomes" id="UP000000763">
    <property type="component" value="Chromosome 9"/>
</dbReference>
<accession>Q69MJ3</accession>
<dbReference type="AlphaFoldDB" id="Q69MJ3"/>
<sequence>MAGGYEAAASSDGQWTWDPPMPAKEWGAAGIGFRVSTFGKIGENRILVLAVMDSLFVGTVPDMYYAY</sequence>
<evidence type="ECO:0000313" key="1">
    <source>
        <dbReference type="EMBL" id="BAD33922.1"/>
    </source>
</evidence>
<proteinExistence type="predicted"/>
<organism evidence="1 2">
    <name type="scientific">Oryza sativa subsp. japonica</name>
    <name type="common">Rice</name>
    <dbReference type="NCBI Taxonomy" id="39947"/>
    <lineage>
        <taxon>Eukaryota</taxon>
        <taxon>Viridiplantae</taxon>
        <taxon>Streptophyta</taxon>
        <taxon>Embryophyta</taxon>
        <taxon>Tracheophyta</taxon>
        <taxon>Spermatophyta</taxon>
        <taxon>Magnoliopsida</taxon>
        <taxon>Liliopsida</taxon>
        <taxon>Poales</taxon>
        <taxon>Poaceae</taxon>
        <taxon>BOP clade</taxon>
        <taxon>Oryzoideae</taxon>
        <taxon>Oryzeae</taxon>
        <taxon>Oryzinae</taxon>
        <taxon>Oryza</taxon>
        <taxon>Oryza sativa</taxon>
    </lineage>
</organism>
<gene>
    <name evidence="1" type="primary">OSJNBa0039E17.15</name>
</gene>
<evidence type="ECO:0000313" key="2">
    <source>
        <dbReference type="Proteomes" id="UP000000763"/>
    </source>
</evidence>
<dbReference type="EMBL" id="AP005747">
    <property type="protein sequence ID" value="BAD33922.1"/>
    <property type="molecule type" value="Genomic_DNA"/>
</dbReference>
<reference evidence="2" key="2">
    <citation type="journal article" date="2008" name="Nucleic Acids Res.">
        <title>The rice annotation project database (RAP-DB): 2008 update.</title>
        <authorList>
            <consortium name="The rice annotation project (RAP)"/>
        </authorList>
    </citation>
    <scope>GENOME REANNOTATION</scope>
    <source>
        <strain evidence="2">cv. Nipponbare</strain>
    </source>
</reference>
<name>Q69MJ3_ORYSJ</name>
<protein>
    <submittedName>
        <fullName evidence="1">Uncharacterized protein</fullName>
    </submittedName>
</protein>
<reference evidence="2" key="1">
    <citation type="journal article" date="2005" name="Nature">
        <title>The map-based sequence of the rice genome.</title>
        <authorList>
            <consortium name="International rice genome sequencing project (IRGSP)"/>
            <person name="Matsumoto T."/>
            <person name="Wu J."/>
            <person name="Kanamori H."/>
            <person name="Katayose Y."/>
            <person name="Fujisawa M."/>
            <person name="Namiki N."/>
            <person name="Mizuno H."/>
            <person name="Yamamoto K."/>
            <person name="Antonio B.A."/>
            <person name="Baba T."/>
            <person name="Sakata K."/>
            <person name="Nagamura Y."/>
            <person name="Aoki H."/>
            <person name="Arikawa K."/>
            <person name="Arita K."/>
            <person name="Bito T."/>
            <person name="Chiden Y."/>
            <person name="Fujitsuka N."/>
            <person name="Fukunaka R."/>
            <person name="Hamada M."/>
            <person name="Harada C."/>
            <person name="Hayashi A."/>
            <person name="Hijishita S."/>
            <person name="Honda M."/>
            <person name="Hosokawa S."/>
            <person name="Ichikawa Y."/>
            <person name="Idonuma A."/>
            <person name="Iijima M."/>
            <person name="Ikeda M."/>
            <person name="Ikeno M."/>
            <person name="Ito K."/>
            <person name="Ito S."/>
            <person name="Ito T."/>
            <person name="Ito Y."/>
            <person name="Ito Y."/>
            <person name="Iwabuchi A."/>
            <person name="Kamiya K."/>
            <person name="Karasawa W."/>
            <person name="Kurita K."/>
            <person name="Katagiri S."/>
            <person name="Kikuta A."/>
            <person name="Kobayashi H."/>
            <person name="Kobayashi N."/>
            <person name="Machita K."/>
            <person name="Maehara T."/>
            <person name="Masukawa M."/>
            <person name="Mizubayashi T."/>
            <person name="Mukai Y."/>
            <person name="Nagasaki H."/>
            <person name="Nagata Y."/>
            <person name="Naito S."/>
            <person name="Nakashima M."/>
            <person name="Nakama Y."/>
            <person name="Nakamichi Y."/>
            <person name="Nakamura M."/>
            <person name="Meguro A."/>
            <person name="Negishi M."/>
            <person name="Ohta I."/>
            <person name="Ohta T."/>
            <person name="Okamoto M."/>
            <person name="Ono N."/>
            <person name="Saji S."/>
            <person name="Sakaguchi M."/>
            <person name="Sakai K."/>
            <person name="Shibata M."/>
            <person name="Shimokawa T."/>
            <person name="Song J."/>
            <person name="Takazaki Y."/>
            <person name="Terasawa K."/>
            <person name="Tsugane M."/>
            <person name="Tsuji K."/>
            <person name="Ueda S."/>
            <person name="Waki K."/>
            <person name="Yamagata H."/>
            <person name="Yamamoto M."/>
            <person name="Yamamoto S."/>
            <person name="Yamane H."/>
            <person name="Yoshiki S."/>
            <person name="Yoshihara R."/>
            <person name="Yukawa K."/>
            <person name="Zhong H."/>
            <person name="Yano M."/>
            <person name="Yuan Q."/>
            <person name="Ouyang S."/>
            <person name="Liu J."/>
            <person name="Jones K.M."/>
            <person name="Gansberger K."/>
            <person name="Moffat K."/>
            <person name="Hill J."/>
            <person name="Bera J."/>
            <person name="Fadrosh D."/>
            <person name="Jin S."/>
            <person name="Johri S."/>
            <person name="Kim M."/>
            <person name="Overton L."/>
            <person name="Reardon M."/>
            <person name="Tsitrin T."/>
            <person name="Vuong H."/>
            <person name="Weaver B."/>
            <person name="Ciecko A."/>
            <person name="Tallon L."/>
            <person name="Jackson J."/>
            <person name="Pai G."/>
            <person name="Aken S.V."/>
            <person name="Utterback T."/>
            <person name="Reidmuller S."/>
            <person name="Feldblyum T."/>
            <person name="Hsiao J."/>
            <person name="Zismann V."/>
            <person name="Iobst S."/>
            <person name="de Vazeille A.R."/>
            <person name="Buell C.R."/>
            <person name="Ying K."/>
            <person name="Li Y."/>
            <person name="Lu T."/>
            <person name="Huang Y."/>
            <person name="Zhao Q."/>
            <person name="Feng Q."/>
            <person name="Zhang L."/>
            <person name="Zhu J."/>
            <person name="Weng Q."/>
            <person name="Mu J."/>
            <person name="Lu Y."/>
            <person name="Fan D."/>
            <person name="Liu Y."/>
            <person name="Guan J."/>
            <person name="Zhang Y."/>
            <person name="Yu S."/>
            <person name="Liu X."/>
            <person name="Zhang Y."/>
            <person name="Hong G."/>
            <person name="Han B."/>
            <person name="Choisne N."/>
            <person name="Demange N."/>
            <person name="Orjeda G."/>
            <person name="Samain S."/>
            <person name="Cattolico L."/>
            <person name="Pelletier E."/>
            <person name="Couloux A."/>
            <person name="Segurens B."/>
            <person name="Wincker P."/>
            <person name="D'Hont A."/>
            <person name="Scarpelli C."/>
            <person name="Weissenbach J."/>
            <person name="Salanoubat M."/>
            <person name="Quetier F."/>
            <person name="Yu Y."/>
            <person name="Kim H.R."/>
            <person name="Rambo T."/>
            <person name="Currie J."/>
            <person name="Collura K."/>
            <person name="Luo M."/>
            <person name="Yang T."/>
            <person name="Ammiraju J.S.S."/>
            <person name="Engler F."/>
            <person name="Soderlund C."/>
            <person name="Wing R.A."/>
            <person name="Palmer L.E."/>
            <person name="de la Bastide M."/>
            <person name="Spiegel L."/>
            <person name="Nascimento L."/>
            <person name="Zutavern T."/>
            <person name="O'Shaughnessy A."/>
            <person name="Dike S."/>
            <person name="Dedhia N."/>
            <person name="Preston R."/>
            <person name="Balija V."/>
            <person name="McCombie W.R."/>
            <person name="Chow T."/>
            <person name="Chen H."/>
            <person name="Chung M."/>
            <person name="Chen C."/>
            <person name="Shaw J."/>
            <person name="Wu H."/>
            <person name="Hsiao K."/>
            <person name="Chao Y."/>
            <person name="Chu M."/>
            <person name="Cheng C."/>
            <person name="Hour A."/>
            <person name="Lee P."/>
            <person name="Lin S."/>
            <person name="Lin Y."/>
            <person name="Liou J."/>
            <person name="Liu S."/>
            <person name="Hsing Y."/>
            <person name="Raghuvanshi S."/>
            <person name="Mohanty A."/>
            <person name="Bharti A.K."/>
            <person name="Gaur A."/>
            <person name="Gupta V."/>
            <person name="Kumar D."/>
            <person name="Ravi V."/>
            <person name="Vij S."/>
            <person name="Kapur A."/>
            <person name="Khurana P."/>
            <person name="Khurana P."/>
            <person name="Khurana J.P."/>
            <person name="Tyagi A.K."/>
            <person name="Gaikwad K."/>
            <person name="Singh A."/>
            <person name="Dalal V."/>
            <person name="Srivastava S."/>
            <person name="Dixit A."/>
            <person name="Pal A.K."/>
            <person name="Ghazi I.A."/>
            <person name="Yadav M."/>
            <person name="Pandit A."/>
            <person name="Bhargava A."/>
            <person name="Sureshbabu K."/>
            <person name="Batra K."/>
            <person name="Sharma T.R."/>
            <person name="Mohapatra T."/>
            <person name="Singh N.K."/>
            <person name="Messing J."/>
            <person name="Nelson A.B."/>
            <person name="Fuks G."/>
            <person name="Kavchok S."/>
            <person name="Keizer G."/>
            <person name="Linton E."/>
            <person name="Llaca V."/>
            <person name="Song R."/>
            <person name="Tanyolac B."/>
            <person name="Young S."/>
            <person name="Ho-Il K."/>
            <person name="Hahn J.H."/>
            <person name="Sangsakoo G."/>
            <person name="Vanavichit A."/>
            <person name="de Mattos Luiz.A.T."/>
            <person name="Zimmer P.D."/>
            <person name="Malone G."/>
            <person name="Dellagostin O."/>
            <person name="de Oliveira A.C."/>
            <person name="Bevan M."/>
            <person name="Bancroft I."/>
            <person name="Minx P."/>
            <person name="Cordum H."/>
            <person name="Wilson R."/>
            <person name="Cheng Z."/>
            <person name="Jin W."/>
            <person name="Jiang J."/>
            <person name="Leong S.A."/>
            <person name="Iwama H."/>
            <person name="Gojobori T."/>
            <person name="Itoh T."/>
            <person name="Niimura Y."/>
            <person name="Fujii Y."/>
            <person name="Habara T."/>
            <person name="Sakai H."/>
            <person name="Sato Y."/>
            <person name="Wilson G."/>
            <person name="Kumar K."/>
            <person name="McCouch S."/>
            <person name="Juretic N."/>
            <person name="Hoen D."/>
            <person name="Wright S."/>
            <person name="Bruskiewich R."/>
            <person name="Bureau T."/>
            <person name="Miyao A."/>
            <person name="Hirochika H."/>
            <person name="Nishikawa T."/>
            <person name="Kadowaki K."/>
            <person name="Sugiura M."/>
            <person name="Burr B."/>
            <person name="Sasaki T."/>
        </authorList>
    </citation>
    <scope>NUCLEOTIDE SEQUENCE [LARGE SCALE GENOMIC DNA]</scope>
    <source>
        <strain evidence="2">cv. Nipponbare</strain>
    </source>
</reference>